<evidence type="ECO:0000256" key="7">
    <source>
        <dbReference type="SAM" id="MobiDB-lite"/>
    </source>
</evidence>
<accession>A0ABQ9MGI2</accession>
<dbReference type="NCBIfam" id="TIGR00174">
    <property type="entry name" value="miaA"/>
    <property type="match status" value="1"/>
</dbReference>
<evidence type="ECO:0000256" key="4">
    <source>
        <dbReference type="ARBA" id="ARBA00022741"/>
    </source>
</evidence>
<keyword evidence="3" id="KW-0203">Cytokinin biosynthesis</keyword>
<evidence type="ECO:0008006" key="10">
    <source>
        <dbReference type="Google" id="ProtNLM"/>
    </source>
</evidence>
<evidence type="ECO:0000256" key="3">
    <source>
        <dbReference type="ARBA" id="ARBA00022712"/>
    </source>
</evidence>
<dbReference type="SUPFAM" id="SSF52540">
    <property type="entry name" value="P-loop containing nucleoside triphosphate hydrolases"/>
    <property type="match status" value="1"/>
</dbReference>
<dbReference type="Gene3D" id="3.30.160.60">
    <property type="entry name" value="Classic Zinc Finger"/>
    <property type="match status" value="1"/>
</dbReference>
<keyword evidence="2 6" id="KW-0808">Transferase</keyword>
<dbReference type="Pfam" id="PF01715">
    <property type="entry name" value="IPPT"/>
    <property type="match status" value="1"/>
</dbReference>
<dbReference type="InterPro" id="IPR039657">
    <property type="entry name" value="Dimethylallyltransferase"/>
</dbReference>
<keyword evidence="9" id="KW-1185">Reference proteome</keyword>
<feature type="compositionally biased region" description="Basic and acidic residues" evidence="7">
    <location>
        <begin position="17"/>
        <end position="30"/>
    </location>
</feature>
<proteinExistence type="inferred from homology"/>
<feature type="region of interest" description="Disordered" evidence="7">
    <location>
        <begin position="1"/>
        <end position="30"/>
    </location>
</feature>
<dbReference type="Gene3D" id="3.40.50.300">
    <property type="entry name" value="P-loop containing nucleotide triphosphate hydrolases"/>
    <property type="match status" value="1"/>
</dbReference>
<dbReference type="HAMAP" id="MF_00185">
    <property type="entry name" value="IPP_trans"/>
    <property type="match status" value="1"/>
</dbReference>
<dbReference type="InterPro" id="IPR018022">
    <property type="entry name" value="IPT"/>
</dbReference>
<gene>
    <name evidence="8" type="ORF">P3X46_009891</name>
</gene>
<dbReference type="EMBL" id="JARPOI010000006">
    <property type="protein sequence ID" value="KAJ9177968.1"/>
    <property type="molecule type" value="Genomic_DNA"/>
</dbReference>
<organism evidence="8 9">
    <name type="scientific">Hevea brasiliensis</name>
    <name type="common">Para rubber tree</name>
    <name type="synonym">Siphonia brasiliensis</name>
    <dbReference type="NCBI Taxonomy" id="3981"/>
    <lineage>
        <taxon>Eukaryota</taxon>
        <taxon>Viridiplantae</taxon>
        <taxon>Streptophyta</taxon>
        <taxon>Embryophyta</taxon>
        <taxon>Tracheophyta</taxon>
        <taxon>Spermatophyta</taxon>
        <taxon>Magnoliopsida</taxon>
        <taxon>eudicotyledons</taxon>
        <taxon>Gunneridae</taxon>
        <taxon>Pentapetalae</taxon>
        <taxon>rosids</taxon>
        <taxon>fabids</taxon>
        <taxon>Malpighiales</taxon>
        <taxon>Euphorbiaceae</taxon>
        <taxon>Crotonoideae</taxon>
        <taxon>Micrandreae</taxon>
        <taxon>Hevea</taxon>
    </lineage>
</organism>
<evidence type="ECO:0000313" key="9">
    <source>
        <dbReference type="Proteomes" id="UP001174677"/>
    </source>
</evidence>
<dbReference type="PANTHER" id="PTHR11088">
    <property type="entry name" value="TRNA DIMETHYLALLYLTRANSFERASE"/>
    <property type="match status" value="1"/>
</dbReference>
<sequence length="509" mass="57600">MESDSDPHVALQNPIDGGRRPTMEKEEEEKPKVVVIMGPTGSGKSKLAIDLASHFPIEIINADSMQVYYGLDVLTNKVPLHDQKGVPHHLLGTVSPNAEFTAKNFRDSAIPLITEIQSRNHLPVIVGGTNYYIQALVSPFLLDDTADDLDENFQNQSPGDEQTDQVPEFGRSSFNSYDYLKDLDPVAANRIHPNNHRKINQCLNLYARFGILPSRIYQGKAAENWGRVDNCRFDCCFICVDAAIPVLDQYVGQRVDCMIDAGLLGEVYDIYNPNSDYTRGLRQAIGVREFEDFLRAYLLAGRNDKASDSTNESRFMMSANKDKILKNDIWEVLYSSDNNELKVLLAEAIDKMKANTRRLVRRQKRMLTRLQTLFGWNIHYVDATESISCKSDESWYIQVVGSAVEIIRSFLSEDGRSLLDLGACDGARMKTIERNLWTQYVCKACGDRVLRGAHEWEQHKQGRGHRKRISQLRKLQGQGFSLVEQDFQTINNDQVSGSKISSHKLESSQ</sequence>
<comment type="similarity">
    <text evidence="1 6">Belongs to the IPP transferase family.</text>
</comment>
<comment type="caution">
    <text evidence="8">The sequence shown here is derived from an EMBL/GenBank/DDBJ whole genome shotgun (WGS) entry which is preliminary data.</text>
</comment>
<keyword evidence="4 6" id="KW-0547">Nucleotide-binding</keyword>
<dbReference type="Gene3D" id="1.10.20.140">
    <property type="match status" value="1"/>
</dbReference>
<protein>
    <recommendedName>
        <fullName evidence="10">U1-type domain-containing protein</fullName>
    </recommendedName>
</protein>
<reference evidence="8" key="1">
    <citation type="journal article" date="2023" name="Plant Biotechnol. J.">
        <title>Chromosome-level wild Hevea brasiliensis genome provides new tools for genomic-assisted breeding and valuable loci to elevate rubber yield.</title>
        <authorList>
            <person name="Cheng H."/>
            <person name="Song X."/>
            <person name="Hu Y."/>
            <person name="Wu T."/>
            <person name="Yang Q."/>
            <person name="An Z."/>
            <person name="Feng S."/>
            <person name="Deng Z."/>
            <person name="Wu W."/>
            <person name="Zeng X."/>
            <person name="Tu M."/>
            <person name="Wang X."/>
            <person name="Huang H."/>
        </authorList>
    </citation>
    <scope>NUCLEOTIDE SEQUENCE</scope>
    <source>
        <strain evidence="8">MT/VB/25A 57/8</strain>
    </source>
</reference>
<evidence type="ECO:0000256" key="2">
    <source>
        <dbReference type="ARBA" id="ARBA00022679"/>
    </source>
</evidence>
<dbReference type="InterPro" id="IPR027417">
    <property type="entry name" value="P-loop_NTPase"/>
</dbReference>
<name>A0ABQ9MGI2_HEVBR</name>
<evidence type="ECO:0000256" key="5">
    <source>
        <dbReference type="ARBA" id="ARBA00022840"/>
    </source>
</evidence>
<dbReference type="PANTHER" id="PTHR11088:SF82">
    <property type="entry name" value="TRNA DIMETHYLALLYLTRANSFERASE 2"/>
    <property type="match status" value="1"/>
</dbReference>
<evidence type="ECO:0000313" key="8">
    <source>
        <dbReference type="EMBL" id="KAJ9177968.1"/>
    </source>
</evidence>
<keyword evidence="5 6" id="KW-0067">ATP-binding</keyword>
<dbReference type="Proteomes" id="UP001174677">
    <property type="component" value="Chromosome 6"/>
</dbReference>
<evidence type="ECO:0000256" key="1">
    <source>
        <dbReference type="ARBA" id="ARBA00005842"/>
    </source>
</evidence>
<evidence type="ECO:0000256" key="6">
    <source>
        <dbReference type="RuleBase" id="RU003785"/>
    </source>
</evidence>